<evidence type="ECO:0000313" key="3">
    <source>
        <dbReference type="EMBL" id="TKR77542.1"/>
    </source>
</evidence>
<proteinExistence type="predicted"/>
<comment type="caution">
    <text evidence="3">The sequence shown here is derived from an EMBL/GenBank/DDBJ whole genome shotgun (WGS) entry which is preliminary data.</text>
</comment>
<evidence type="ECO:0000313" key="4">
    <source>
        <dbReference type="Proteomes" id="UP000298663"/>
    </source>
</evidence>
<dbReference type="PANTHER" id="PTHR16442:SF1">
    <property type="entry name" value="RING FINGER PROTEIN 17"/>
    <property type="match status" value="1"/>
</dbReference>
<reference evidence="3 4" key="1">
    <citation type="journal article" date="2015" name="Genome Biol.">
        <title>Comparative genomics of Steinernema reveals deeply conserved gene regulatory networks.</title>
        <authorList>
            <person name="Dillman A.R."/>
            <person name="Macchietto M."/>
            <person name="Porter C.F."/>
            <person name="Rogers A."/>
            <person name="Williams B."/>
            <person name="Antoshechkin I."/>
            <person name="Lee M.M."/>
            <person name="Goodwin Z."/>
            <person name="Lu X."/>
            <person name="Lewis E.E."/>
            <person name="Goodrich-Blair H."/>
            <person name="Stock S.P."/>
            <person name="Adams B.J."/>
            <person name="Sternberg P.W."/>
            <person name="Mortazavi A."/>
        </authorList>
    </citation>
    <scope>NUCLEOTIDE SEQUENCE [LARGE SCALE GENOMIC DNA]</scope>
    <source>
        <strain evidence="3 4">ALL</strain>
    </source>
</reference>
<dbReference type="Proteomes" id="UP000298663">
    <property type="component" value="Unassembled WGS sequence"/>
</dbReference>
<organism evidence="3 4">
    <name type="scientific">Steinernema carpocapsae</name>
    <name type="common">Entomopathogenic nematode</name>
    <dbReference type="NCBI Taxonomy" id="34508"/>
    <lineage>
        <taxon>Eukaryota</taxon>
        <taxon>Metazoa</taxon>
        <taxon>Ecdysozoa</taxon>
        <taxon>Nematoda</taxon>
        <taxon>Chromadorea</taxon>
        <taxon>Rhabditida</taxon>
        <taxon>Tylenchina</taxon>
        <taxon>Panagrolaimomorpha</taxon>
        <taxon>Strongyloidoidea</taxon>
        <taxon>Steinernematidae</taxon>
        <taxon>Steinernema</taxon>
    </lineage>
</organism>
<dbReference type="SMART" id="SM00333">
    <property type="entry name" value="TUDOR"/>
    <property type="match status" value="1"/>
</dbReference>
<keyword evidence="1" id="KW-0472">Membrane</keyword>
<dbReference type="AlphaFoldDB" id="A0A4U5N5I5"/>
<dbReference type="OrthoDB" id="341421at2759"/>
<evidence type="ECO:0000256" key="1">
    <source>
        <dbReference type="SAM" id="Phobius"/>
    </source>
</evidence>
<feature type="domain" description="Tudor" evidence="2">
    <location>
        <begin position="71"/>
        <end position="127"/>
    </location>
</feature>
<dbReference type="PANTHER" id="PTHR16442">
    <property type="entry name" value="RING FINGER PROTEIN 17"/>
    <property type="match status" value="1"/>
</dbReference>
<dbReference type="Gene3D" id="2.30.30.140">
    <property type="match status" value="1"/>
</dbReference>
<dbReference type="InterPro" id="IPR002999">
    <property type="entry name" value="Tudor"/>
</dbReference>
<dbReference type="Pfam" id="PF00567">
    <property type="entry name" value="TUDOR"/>
    <property type="match status" value="1"/>
</dbReference>
<gene>
    <name evidence="3" type="ORF">L596_018495</name>
</gene>
<keyword evidence="1" id="KW-1133">Transmembrane helix</keyword>
<keyword evidence="4" id="KW-1185">Reference proteome</keyword>
<feature type="transmembrane region" description="Helical" evidence="1">
    <location>
        <begin position="252"/>
        <end position="273"/>
    </location>
</feature>
<protein>
    <recommendedName>
        <fullName evidence="2">Tudor domain-containing protein</fullName>
    </recommendedName>
</protein>
<dbReference type="SUPFAM" id="SSF63748">
    <property type="entry name" value="Tudor/PWWP/MBT"/>
    <property type="match status" value="1"/>
</dbReference>
<reference evidence="3 4" key="2">
    <citation type="journal article" date="2019" name="G3 (Bethesda)">
        <title>Hybrid Assembly of the Genome of the Entomopathogenic Nematode Steinernema carpocapsae Identifies the X-Chromosome.</title>
        <authorList>
            <person name="Serra L."/>
            <person name="Macchietto M."/>
            <person name="Macias-Munoz A."/>
            <person name="McGill C.J."/>
            <person name="Rodriguez I.M."/>
            <person name="Rodriguez B."/>
            <person name="Murad R."/>
            <person name="Mortazavi A."/>
        </authorList>
    </citation>
    <scope>NUCLEOTIDE SEQUENCE [LARGE SCALE GENOMIC DNA]</scope>
    <source>
        <strain evidence="3 4">ALL</strain>
    </source>
</reference>
<name>A0A4U5N5I5_STECR</name>
<keyword evidence="1" id="KW-0812">Transmembrane</keyword>
<accession>A0A4U5N5I5</accession>
<sequence>MAGKVFFSGEGFTCFRGLPHLPVPKQFKGRITHATSFSYVFVRTEESEKVLEAIEGNLEEYLKSKPPAVTQVLRNGLAVISYGPESRVSRVLILENKGTMANVVFVDFGNIEEVPSHLLHALPEEISKIPAQVIPLKVENAPANSEQRILFDDFVSGVVGSLVEVELLGGTMKHRLKATLEVEDGSGTLHNLEEIVSWRNTSFWKSTGRMGVRSADQPWKAVDTGLQKSGLDMLQPSSLDPNGKQSGVAPGVFVHLVYLLMIASAVGVIFVLWRRIRRTKKVIRRSLQMMEYENTVQNEESSI</sequence>
<evidence type="ECO:0000259" key="2">
    <source>
        <dbReference type="SMART" id="SM00333"/>
    </source>
</evidence>
<dbReference type="EMBL" id="AZBU02000005">
    <property type="protein sequence ID" value="TKR77542.1"/>
    <property type="molecule type" value="Genomic_DNA"/>
</dbReference>